<reference evidence="1 2" key="1">
    <citation type="submission" date="2018-11" db="EMBL/GenBank/DDBJ databases">
        <authorList>
            <person name="Li F."/>
        </authorList>
    </citation>
    <scope>NUCLEOTIDE SEQUENCE [LARGE SCALE GENOMIC DNA]</scope>
    <source>
        <strain evidence="1 2">Gsoil 097</strain>
    </source>
</reference>
<protein>
    <recommendedName>
        <fullName evidence="3">Insertion element protein</fullName>
    </recommendedName>
</protein>
<dbReference type="OrthoDB" id="4243321at2"/>
<comment type="caution">
    <text evidence="1">The sequence shown here is derived from an EMBL/GenBank/DDBJ whole genome shotgun (WGS) entry which is preliminary data.</text>
</comment>
<dbReference type="AlphaFoldDB" id="A0A3N0CL56"/>
<sequence>MTARAVPYHCPFCGDENLWPHAAAEGAGHGEWECRSCLRAFKVSMIKQLPRPALGQPAGSGGTP</sequence>
<organism evidence="1 2">
    <name type="scientific">Nocardioides marmoriginsengisoli</name>
    <dbReference type="NCBI Taxonomy" id="661483"/>
    <lineage>
        <taxon>Bacteria</taxon>
        <taxon>Bacillati</taxon>
        <taxon>Actinomycetota</taxon>
        <taxon>Actinomycetes</taxon>
        <taxon>Propionibacteriales</taxon>
        <taxon>Nocardioidaceae</taxon>
        <taxon>Nocardioides</taxon>
    </lineage>
</organism>
<dbReference type="RefSeq" id="WP_123226746.1">
    <property type="nucleotide sequence ID" value="NZ_RJSE01000005.1"/>
</dbReference>
<dbReference type="EMBL" id="RJSE01000005">
    <property type="protein sequence ID" value="RNL64170.1"/>
    <property type="molecule type" value="Genomic_DNA"/>
</dbReference>
<evidence type="ECO:0008006" key="3">
    <source>
        <dbReference type="Google" id="ProtNLM"/>
    </source>
</evidence>
<keyword evidence="2" id="KW-1185">Reference proteome</keyword>
<evidence type="ECO:0000313" key="1">
    <source>
        <dbReference type="EMBL" id="RNL64170.1"/>
    </source>
</evidence>
<evidence type="ECO:0000313" key="2">
    <source>
        <dbReference type="Proteomes" id="UP000267128"/>
    </source>
</evidence>
<accession>A0A3N0CL56</accession>
<name>A0A3N0CL56_9ACTN</name>
<proteinExistence type="predicted"/>
<gene>
    <name evidence="1" type="ORF">EFK50_06460</name>
</gene>
<dbReference type="Proteomes" id="UP000267128">
    <property type="component" value="Unassembled WGS sequence"/>
</dbReference>